<evidence type="ECO:0000256" key="1">
    <source>
        <dbReference type="SAM" id="MobiDB-lite"/>
    </source>
</evidence>
<evidence type="ECO:0000313" key="4">
    <source>
        <dbReference type="Proteomes" id="UP000593765"/>
    </source>
</evidence>
<dbReference type="Gene3D" id="2.60.120.560">
    <property type="entry name" value="Exo-inulinase, domain 1"/>
    <property type="match status" value="1"/>
</dbReference>
<organism evidence="3 4">
    <name type="scientific">Humisphaera borealis</name>
    <dbReference type="NCBI Taxonomy" id="2807512"/>
    <lineage>
        <taxon>Bacteria</taxon>
        <taxon>Pseudomonadati</taxon>
        <taxon>Planctomycetota</taxon>
        <taxon>Phycisphaerae</taxon>
        <taxon>Tepidisphaerales</taxon>
        <taxon>Tepidisphaeraceae</taxon>
        <taxon>Humisphaera</taxon>
    </lineage>
</organism>
<dbReference type="PANTHER" id="PTHR34512:SF30">
    <property type="entry name" value="OUTER MEMBRANE PROTEIN ASSEMBLY FACTOR BAMB"/>
    <property type="match status" value="1"/>
</dbReference>
<keyword evidence="4" id="KW-1185">Reference proteome</keyword>
<dbReference type="InterPro" id="IPR015943">
    <property type="entry name" value="WD40/YVTN_repeat-like_dom_sf"/>
</dbReference>
<evidence type="ECO:0000259" key="2">
    <source>
        <dbReference type="Pfam" id="PF13360"/>
    </source>
</evidence>
<dbReference type="Gene3D" id="2.130.10.10">
    <property type="entry name" value="YVTN repeat-like/Quinoprotein amine dehydrogenase"/>
    <property type="match status" value="1"/>
</dbReference>
<dbReference type="PROSITE" id="PS51257">
    <property type="entry name" value="PROKAR_LIPOPROTEIN"/>
    <property type="match status" value="1"/>
</dbReference>
<dbReference type="Gene3D" id="2.40.10.480">
    <property type="match status" value="1"/>
</dbReference>
<dbReference type="RefSeq" id="WP_206291015.1">
    <property type="nucleotide sequence ID" value="NZ_CP063458.1"/>
</dbReference>
<dbReference type="SUPFAM" id="SSF50998">
    <property type="entry name" value="Quinoprotein alcohol dehydrogenase-like"/>
    <property type="match status" value="1"/>
</dbReference>
<dbReference type="AlphaFoldDB" id="A0A7M2WSA0"/>
<feature type="domain" description="Pyrrolo-quinoline quinone repeat" evidence="2">
    <location>
        <begin position="226"/>
        <end position="423"/>
    </location>
</feature>
<dbReference type="InterPro" id="IPR002372">
    <property type="entry name" value="PQQ_rpt_dom"/>
</dbReference>
<dbReference type="PANTHER" id="PTHR34512">
    <property type="entry name" value="CELL SURFACE PROTEIN"/>
    <property type="match status" value="1"/>
</dbReference>
<dbReference type="KEGG" id="hbs:IPV69_17505"/>
<dbReference type="InterPro" id="IPR018391">
    <property type="entry name" value="PQQ_b-propeller_rpt"/>
</dbReference>
<proteinExistence type="predicted"/>
<feature type="domain" description="Pyrrolo-quinoline quinone repeat" evidence="2">
    <location>
        <begin position="444"/>
        <end position="519"/>
    </location>
</feature>
<reference evidence="3 4" key="1">
    <citation type="submission" date="2020-10" db="EMBL/GenBank/DDBJ databases">
        <title>Wide distribution of Phycisphaera-like planctomycetes from WD2101 soil group in peatlands and genome analysis of the first cultivated representative.</title>
        <authorList>
            <person name="Dedysh S.N."/>
            <person name="Beletsky A.V."/>
            <person name="Ivanova A."/>
            <person name="Kulichevskaya I.S."/>
            <person name="Suzina N.E."/>
            <person name="Philippov D.A."/>
            <person name="Rakitin A.L."/>
            <person name="Mardanov A.V."/>
            <person name="Ravin N.V."/>
        </authorList>
    </citation>
    <scope>NUCLEOTIDE SEQUENCE [LARGE SCALE GENOMIC DNA]</scope>
    <source>
        <strain evidence="3 4">M1803</strain>
    </source>
</reference>
<evidence type="ECO:0000313" key="3">
    <source>
        <dbReference type="EMBL" id="QOV88052.1"/>
    </source>
</evidence>
<feature type="region of interest" description="Disordered" evidence="1">
    <location>
        <begin position="22"/>
        <end position="88"/>
    </location>
</feature>
<protein>
    <submittedName>
        <fullName evidence="3">PQQ-binding-like beta-propeller repeat protein</fullName>
    </submittedName>
</protein>
<dbReference type="Pfam" id="PF13360">
    <property type="entry name" value="PQQ_2"/>
    <property type="match status" value="2"/>
</dbReference>
<feature type="compositionally biased region" description="Pro residues" evidence="1">
    <location>
        <begin position="644"/>
        <end position="657"/>
    </location>
</feature>
<feature type="compositionally biased region" description="Basic and acidic residues" evidence="1">
    <location>
        <begin position="36"/>
        <end position="54"/>
    </location>
</feature>
<name>A0A7M2WSA0_9BACT</name>
<feature type="region of interest" description="Disordered" evidence="1">
    <location>
        <begin position="643"/>
        <end position="673"/>
    </location>
</feature>
<dbReference type="InterPro" id="IPR011047">
    <property type="entry name" value="Quinoprotein_ADH-like_sf"/>
</dbReference>
<gene>
    <name evidence="3" type="ORF">IPV69_17505</name>
</gene>
<sequence length="946" mass="101538">MKRGLWTLGVAGLMAVGIGCSGGRKASAAPVADAGKTSEPRTVEPKSPEGKVPEAKASQVKASEPAPESRVAEAKAAEPAPTPAPVKPVTEAAGTAIAAADTKAPVAQPAAGTAANPNAKDAPKVVPAEKAAKGFDPATAPQGARIKGWYQWRGPEQNGISRETGLVDTWNPDTGENVIWTSPVGGMSSPVIWNNKIYTWSRSDEVAYGEGDTRTFSAGPKTREALVCIDATTGKELWRHLNNMTQTEVPFHRLGWSSPCVDPSTGNVYALGSQCWMICLNGETGKVIWQRQMTEEFGMISTFGGRTQSPAVDEDQVFITGVAFGFGDNARSAHRIFAFNKHTGALNWTGATGGIPVDAPQNTPVVTVVNGQRLVIFAAGDGGVHAFQARSGKKAWTFLVSKRGLNTSVVVDGTKLYCTHGLGNFDSNALGRVFCIDMAQLEKGSPKELWKVTGIEAAFPTPVVTEKYLYVMDDRAKLYQYDKETGKQLWKKNCGQVGKPSPVFADGKLYAADGDGKFWILKPGEKSAETLSKVDLSEKLGREYVIYGSPAIADGRVYLQAATKLYCIGKKDSKPEYGQIPPMAEESAKQDKVASLQVIPADVVLRAGESVKFTVRAFDANGRFLSEIAPDKATWAVGKLTIPATPPPRNMPRPDNAPAPAGSADYKEPEKPATAPATLVAAPTLAGNLTGEVTADGTFVAKPGPHQAGAIDVTVDGVKTQARVRVFPPLPWKFDFEAAPVDKPPLTWLGAGGKYSVVVDPDNANNKVLQKLMNIDLYYRARTNFGAVDMADYTVQADVKANEKIIAERRVVPDGAVINQRYVLVLNGMQQRLQIHIWPSALPDPRNPSGSKHSTIDFPWEAKKWYRLKLEVTQHADKAVARGKAWPVGTDEPKEWQVALDDDIPNRTGNPGLFTVSLVGDQKSEVYYDNILVTDNKAAAPAANAK</sequence>
<accession>A0A7M2WSA0</accession>
<dbReference type="SMART" id="SM00564">
    <property type="entry name" value="PQQ"/>
    <property type="match status" value="6"/>
</dbReference>
<dbReference type="EMBL" id="CP063458">
    <property type="protein sequence ID" value="QOV88052.1"/>
    <property type="molecule type" value="Genomic_DNA"/>
</dbReference>
<dbReference type="Proteomes" id="UP000593765">
    <property type="component" value="Chromosome"/>
</dbReference>